<evidence type="ECO:0000259" key="5">
    <source>
        <dbReference type="Pfam" id="PF18120"/>
    </source>
</evidence>
<keyword evidence="7" id="KW-1185">Reference proteome</keyword>
<dbReference type="InterPro" id="IPR040719">
    <property type="entry name" value="DUF5597"/>
</dbReference>
<dbReference type="Pfam" id="PF02449">
    <property type="entry name" value="Glyco_hydro_42"/>
    <property type="match status" value="1"/>
</dbReference>
<evidence type="ECO:0000256" key="1">
    <source>
        <dbReference type="ARBA" id="ARBA00022801"/>
    </source>
</evidence>
<dbReference type="Pfam" id="PF18120">
    <property type="entry name" value="DUF5597"/>
    <property type="match status" value="1"/>
</dbReference>
<gene>
    <name evidence="6" type="ORF">PXH66_22340</name>
</gene>
<dbReference type="InterPro" id="IPR017853">
    <property type="entry name" value="GH"/>
</dbReference>
<feature type="domain" description="Glycoside hydrolase family 42 N-terminal" evidence="4">
    <location>
        <begin position="71"/>
        <end position="211"/>
    </location>
</feature>
<evidence type="ECO:0000256" key="2">
    <source>
        <dbReference type="ARBA" id="ARBA00023295"/>
    </source>
</evidence>
<evidence type="ECO:0000256" key="3">
    <source>
        <dbReference type="SAM" id="SignalP"/>
    </source>
</evidence>
<keyword evidence="1" id="KW-0378">Hydrolase</keyword>
<feature type="domain" description="DUF5597" evidence="5">
    <location>
        <begin position="394"/>
        <end position="537"/>
    </location>
</feature>
<dbReference type="EMBL" id="CP119075">
    <property type="protein sequence ID" value="WED65087.1"/>
    <property type="molecule type" value="Genomic_DNA"/>
</dbReference>
<accession>A0AAF0CI79</accession>
<keyword evidence="2" id="KW-0326">Glycosidase</keyword>
<dbReference type="SUPFAM" id="SSF51445">
    <property type="entry name" value="(Trans)glycosidases"/>
    <property type="match status" value="1"/>
</dbReference>
<evidence type="ECO:0000313" key="7">
    <source>
        <dbReference type="Proteomes" id="UP001218638"/>
    </source>
</evidence>
<name>A0AAF0CI79_9BACT</name>
<dbReference type="Gene3D" id="2.60.220.20">
    <property type="entry name" value="putative beta-Galactosidase from caulobacter crescentus"/>
    <property type="match status" value="1"/>
</dbReference>
<organism evidence="6 7">
    <name type="scientific">Synoicihabitans lomoniglobus</name>
    <dbReference type="NCBI Taxonomy" id="2909285"/>
    <lineage>
        <taxon>Bacteria</taxon>
        <taxon>Pseudomonadati</taxon>
        <taxon>Verrucomicrobiota</taxon>
        <taxon>Opitutia</taxon>
        <taxon>Opitutales</taxon>
        <taxon>Opitutaceae</taxon>
        <taxon>Synoicihabitans</taxon>
    </lineage>
</organism>
<sequence>MAHLKIIPFCLALLAPLALTAAETPHLAAQGDATQLIVDGQPFIMRGGELGNSVAGGLDPLSATWDKLVDLNLNTVVAPVYWDRSEPQEGVFDWTLMDGLIAQAREHDMRLVLLWFGAWKNSMSCYAPNWVKLDTERFPRSRDREGRAVEILSPFSANVLAADRAAYVAFMRHLREIDSDHHTVIMVQIENEIGMIPSARDHAALAQAAWNAPVPAALTTSLAAQEKAGLLVPEFAQLWSTHGRRMSGSWTEVFGPEPASAEIFMAWAFAAYTQELATAGRAEIDLPVLVNAALIRTLYEPGQYPSAGPLPHLINVWRAAAPAIDIYSPDIYFPEFAHWTGLYHRVGNPLLVPEALRNTDASVNALYAVGQHDGLGFSPFGIESISGHAQRLLRDSYDAIRQLTPLLTAHQGRGTMRGLLPPTPAEQRVPQRVRLNNVILEVTYERTSAPSLADGVINESGDTRGSSRLPAGGLVIATGPDEFVFAGIGAKVTFHSETPGEIVGILECETGRYDDNGEWTNLSWLNGDQTHQGRHLRLEPGRIDIQRIKLYRYR</sequence>
<keyword evidence="3" id="KW-0732">Signal</keyword>
<dbReference type="GO" id="GO:0004565">
    <property type="term" value="F:beta-galactosidase activity"/>
    <property type="evidence" value="ECO:0007669"/>
    <property type="project" value="InterPro"/>
</dbReference>
<proteinExistence type="predicted"/>
<evidence type="ECO:0000313" key="6">
    <source>
        <dbReference type="EMBL" id="WED65087.1"/>
    </source>
</evidence>
<dbReference type="RefSeq" id="WP_330929473.1">
    <property type="nucleotide sequence ID" value="NZ_CP119075.1"/>
</dbReference>
<dbReference type="AlphaFoldDB" id="A0AAF0CI79"/>
<dbReference type="InterPro" id="IPR013529">
    <property type="entry name" value="Glyco_hydro_42_N"/>
</dbReference>
<feature type="chain" id="PRO_5042065015" evidence="3">
    <location>
        <begin position="22"/>
        <end position="554"/>
    </location>
</feature>
<evidence type="ECO:0000259" key="4">
    <source>
        <dbReference type="Pfam" id="PF02449"/>
    </source>
</evidence>
<dbReference type="GO" id="GO:0009341">
    <property type="term" value="C:beta-galactosidase complex"/>
    <property type="evidence" value="ECO:0007669"/>
    <property type="project" value="InterPro"/>
</dbReference>
<dbReference type="Gene3D" id="3.20.20.80">
    <property type="entry name" value="Glycosidases"/>
    <property type="match status" value="1"/>
</dbReference>
<dbReference type="KEGG" id="slom:PXH66_22340"/>
<reference evidence="6" key="1">
    <citation type="submission" date="2023-03" db="EMBL/GenBank/DDBJ databases">
        <title>Lomoglobus Profundus gen. nov., sp. nov., a novel member of the phylum Verrucomicrobia, isolated from deep-marine sediment of South China Sea.</title>
        <authorList>
            <person name="Ahmad T."/>
            <person name="Ishaq S.E."/>
            <person name="Wang F."/>
        </authorList>
    </citation>
    <scope>NUCLEOTIDE SEQUENCE</scope>
    <source>
        <strain evidence="6">LMO-M01</strain>
    </source>
</reference>
<dbReference type="GO" id="GO:0005975">
    <property type="term" value="P:carbohydrate metabolic process"/>
    <property type="evidence" value="ECO:0007669"/>
    <property type="project" value="InterPro"/>
</dbReference>
<feature type="signal peptide" evidence="3">
    <location>
        <begin position="1"/>
        <end position="21"/>
    </location>
</feature>
<protein>
    <submittedName>
        <fullName evidence="6">DUF5597 domain-containing protein</fullName>
    </submittedName>
</protein>
<dbReference type="Proteomes" id="UP001218638">
    <property type="component" value="Chromosome"/>
</dbReference>